<dbReference type="Pfam" id="PF02136">
    <property type="entry name" value="NTF2"/>
    <property type="match status" value="1"/>
</dbReference>
<dbReference type="CDD" id="cd00780">
    <property type="entry name" value="NTF2"/>
    <property type="match status" value="1"/>
</dbReference>
<feature type="domain" description="NTF2" evidence="2">
    <location>
        <begin position="25"/>
        <end position="140"/>
    </location>
</feature>
<keyword evidence="1" id="KW-0539">Nucleus</keyword>
<comment type="function">
    <text evidence="1">Has a role in nuclear-cytoplasmic transport of proteins and mRNAs.</text>
</comment>
<name>A0A3M7T2J1_BRAPC</name>
<dbReference type="SUPFAM" id="SSF54427">
    <property type="entry name" value="NTF2-like"/>
    <property type="match status" value="1"/>
</dbReference>
<dbReference type="InterPro" id="IPR002075">
    <property type="entry name" value="NTF2_dom"/>
</dbReference>
<dbReference type="InterPro" id="IPR032710">
    <property type="entry name" value="NTF2-like_dom_sf"/>
</dbReference>
<keyword evidence="4" id="KW-1185">Reference proteome</keyword>
<proteinExistence type="predicted"/>
<keyword evidence="1" id="KW-0653">Protein transport</keyword>
<evidence type="ECO:0000313" key="3">
    <source>
        <dbReference type="EMBL" id="RNA42263.1"/>
    </source>
</evidence>
<dbReference type="Proteomes" id="UP000276133">
    <property type="component" value="Unassembled WGS sequence"/>
</dbReference>
<accession>A0A3M7T2J1</accession>
<dbReference type="EMBL" id="REGN01000388">
    <property type="protein sequence ID" value="RNA42263.1"/>
    <property type="molecule type" value="Genomic_DNA"/>
</dbReference>
<evidence type="ECO:0000256" key="1">
    <source>
        <dbReference type="RuleBase" id="RU369002"/>
    </source>
</evidence>
<comment type="subcellular location">
    <subcellularLocation>
        <location evidence="1">Cytoplasm</location>
    </subcellularLocation>
    <subcellularLocation>
        <location evidence="1">Nucleus</location>
    </subcellularLocation>
</comment>
<keyword evidence="1" id="KW-0963">Cytoplasm</keyword>
<keyword evidence="1" id="KW-0813">Transport</keyword>
<comment type="caution">
    <text evidence="3">The sequence shown here is derived from an EMBL/GenBank/DDBJ whole genome shotgun (WGS) entry which is preliminary data.</text>
</comment>
<evidence type="ECO:0000259" key="2">
    <source>
        <dbReference type="PROSITE" id="PS50177"/>
    </source>
</evidence>
<dbReference type="InterPro" id="IPR045875">
    <property type="entry name" value="NTF2"/>
</dbReference>
<dbReference type="GO" id="GO:0006913">
    <property type="term" value="P:nucleocytoplasmic transport"/>
    <property type="evidence" value="ECO:0007669"/>
    <property type="project" value="UniProtKB-UniRule"/>
</dbReference>
<dbReference type="GO" id="GO:0051028">
    <property type="term" value="P:mRNA transport"/>
    <property type="evidence" value="ECO:0007669"/>
    <property type="project" value="UniProtKB-UniRule"/>
</dbReference>
<sequence length="142" mass="16578">MASAVTDSNNDLERVREISKMANEYGSEFVNKFYTTLDNKRHELGKYYADDAKIIWNGNEIDIQNRQNFQVELADCTHSIECFDVHPIFNDFNQTGHYMILVSVSGSVKYKGHEPKLFYQNFILKAIETKWKIASDCYRFAE</sequence>
<dbReference type="PANTHER" id="PTHR12612">
    <property type="entry name" value="NUCLEAR TRANSPORT FACTOR 2"/>
    <property type="match status" value="1"/>
</dbReference>
<dbReference type="InterPro" id="IPR018222">
    <property type="entry name" value="Nuclear_transport_factor_2_euk"/>
</dbReference>
<evidence type="ECO:0000313" key="4">
    <source>
        <dbReference type="Proteomes" id="UP000276133"/>
    </source>
</evidence>
<reference evidence="3 4" key="1">
    <citation type="journal article" date="2018" name="Sci. Rep.">
        <title>Genomic signatures of local adaptation to the degree of environmental predictability in rotifers.</title>
        <authorList>
            <person name="Franch-Gras L."/>
            <person name="Hahn C."/>
            <person name="Garcia-Roger E.M."/>
            <person name="Carmona M.J."/>
            <person name="Serra M."/>
            <person name="Gomez A."/>
        </authorList>
    </citation>
    <scope>NUCLEOTIDE SEQUENCE [LARGE SCALE GENOMIC DNA]</scope>
    <source>
        <strain evidence="3">HYR1</strain>
    </source>
</reference>
<dbReference type="GO" id="GO:0015031">
    <property type="term" value="P:protein transport"/>
    <property type="evidence" value="ECO:0007669"/>
    <property type="project" value="UniProtKB-KW"/>
</dbReference>
<organism evidence="3 4">
    <name type="scientific">Brachionus plicatilis</name>
    <name type="common">Marine rotifer</name>
    <name type="synonym">Brachionus muelleri</name>
    <dbReference type="NCBI Taxonomy" id="10195"/>
    <lineage>
        <taxon>Eukaryota</taxon>
        <taxon>Metazoa</taxon>
        <taxon>Spiralia</taxon>
        <taxon>Gnathifera</taxon>
        <taxon>Rotifera</taxon>
        <taxon>Eurotatoria</taxon>
        <taxon>Monogononta</taxon>
        <taxon>Pseudotrocha</taxon>
        <taxon>Ploima</taxon>
        <taxon>Brachionidae</taxon>
        <taxon>Brachionus</taxon>
    </lineage>
</organism>
<protein>
    <recommendedName>
        <fullName evidence="1">NTF2-related export protein</fullName>
    </recommendedName>
</protein>
<dbReference type="OrthoDB" id="25408at2759"/>
<dbReference type="STRING" id="10195.A0A3M7T2J1"/>
<dbReference type="AlphaFoldDB" id="A0A3M7T2J1"/>
<dbReference type="Gene3D" id="3.10.450.50">
    <property type="match status" value="1"/>
</dbReference>
<dbReference type="GO" id="GO:0005737">
    <property type="term" value="C:cytoplasm"/>
    <property type="evidence" value="ECO:0007669"/>
    <property type="project" value="UniProtKB-SubCell"/>
</dbReference>
<dbReference type="GO" id="GO:0005634">
    <property type="term" value="C:nucleus"/>
    <property type="evidence" value="ECO:0007669"/>
    <property type="project" value="UniProtKB-SubCell"/>
</dbReference>
<dbReference type="PROSITE" id="PS50177">
    <property type="entry name" value="NTF2_DOMAIN"/>
    <property type="match status" value="1"/>
</dbReference>
<gene>
    <name evidence="3" type="ORF">BpHYR1_021210</name>
</gene>